<reference evidence="8" key="1">
    <citation type="journal article" date="2020" name="Nature">
        <title>Giant virus diversity and host interactions through global metagenomics.</title>
        <authorList>
            <person name="Schulz F."/>
            <person name="Roux S."/>
            <person name="Paez-Espino D."/>
            <person name="Jungbluth S."/>
            <person name="Walsh D.A."/>
            <person name="Denef V.J."/>
            <person name="McMahon K.D."/>
            <person name="Konstantinidis K.T."/>
            <person name="Eloe-Fadrosh E.A."/>
            <person name="Kyrpides N.C."/>
            <person name="Woyke T."/>
        </authorList>
    </citation>
    <scope>NUCLEOTIDE SEQUENCE</scope>
    <source>
        <strain evidence="8">GVMAG-M-3300001348-25</strain>
    </source>
</reference>
<feature type="domain" description="tRNA(Ile)-lysidine/2-thiocytidine synthase N-terminal" evidence="7">
    <location>
        <begin position="47"/>
        <end position="223"/>
    </location>
</feature>
<dbReference type="SUPFAM" id="SSF52402">
    <property type="entry name" value="Adenine nucleotide alpha hydrolases-like"/>
    <property type="match status" value="1"/>
</dbReference>
<keyword evidence="4" id="KW-0547">Nucleotide-binding</keyword>
<dbReference type="InterPro" id="IPR014729">
    <property type="entry name" value="Rossmann-like_a/b/a_fold"/>
</dbReference>
<evidence type="ECO:0000256" key="3">
    <source>
        <dbReference type="ARBA" id="ARBA00022694"/>
    </source>
</evidence>
<evidence type="ECO:0000256" key="5">
    <source>
        <dbReference type="ARBA" id="ARBA00022840"/>
    </source>
</evidence>
<dbReference type="InterPro" id="IPR011063">
    <property type="entry name" value="TilS/TtcA_N"/>
</dbReference>
<dbReference type="Pfam" id="PF01171">
    <property type="entry name" value="ATP_bind_3"/>
    <property type="match status" value="1"/>
</dbReference>
<dbReference type="PANTHER" id="PTHR43033:SF3">
    <property type="entry name" value="TRNA(ILE)-LYSIDINE SYNTHETASE"/>
    <property type="match status" value="1"/>
</dbReference>
<keyword evidence="2" id="KW-0436">Ligase</keyword>
<dbReference type="CDD" id="cd01992">
    <property type="entry name" value="TilS_N"/>
    <property type="match status" value="1"/>
</dbReference>
<dbReference type="GO" id="GO:0008033">
    <property type="term" value="P:tRNA processing"/>
    <property type="evidence" value="ECO:0007669"/>
    <property type="project" value="UniProtKB-KW"/>
</dbReference>
<proteinExistence type="inferred from homology"/>
<dbReference type="EC" id="6.3.4.19" evidence="1"/>
<dbReference type="InterPro" id="IPR012795">
    <property type="entry name" value="tRNA_Ile_lys_synt_N"/>
</dbReference>
<dbReference type="EMBL" id="MN738853">
    <property type="protein sequence ID" value="QHT28186.1"/>
    <property type="molecule type" value="Genomic_DNA"/>
</dbReference>
<evidence type="ECO:0000256" key="6">
    <source>
        <dbReference type="ARBA" id="ARBA00048539"/>
    </source>
</evidence>
<dbReference type="GO" id="GO:0032267">
    <property type="term" value="F:tRNA(Ile)-lysidine synthase activity"/>
    <property type="evidence" value="ECO:0007669"/>
    <property type="project" value="UniProtKB-EC"/>
</dbReference>
<sequence>MDYHFELTKYSDILEFIPQKANNENLVTNELFCCVDAFLQEHNISNVLVSLSGGVDSMVLLEIFHKIRENQRIQMNNNTFDIICCHMNYKNREESDCERDFLIDYCKYKDVTFDYKDLDFKRNATKRSDYEKETRNIRYSYYKELCEQYDCNGVFLAHHKGDTAENVFNNIMRGGREITDLSVLKKNNNILNVNVYRPLLDYYKQPILDIAEEYSVPYFLDSTPDWSCRGKMRKNIFPASEDCYGSSYTNNLIKLGSESDMIGNIIANHIIEPLFHETNFEENNIILKKTNVLREYYVMKLLMKKICHTKGIENIRQKNVEQLIIHFDEIGKKMTLMKNYMVIVREKEILFQHLVS</sequence>
<dbReference type="InterPro" id="IPR012094">
    <property type="entry name" value="tRNA_Ile_lys_synt"/>
</dbReference>
<keyword evidence="3" id="KW-0819">tRNA processing</keyword>
<dbReference type="NCBIfam" id="TIGR02432">
    <property type="entry name" value="lysidine_TilS_N"/>
    <property type="match status" value="1"/>
</dbReference>
<dbReference type="Gene3D" id="3.40.50.620">
    <property type="entry name" value="HUPs"/>
    <property type="match status" value="1"/>
</dbReference>
<protein>
    <recommendedName>
        <fullName evidence="1">tRNA(Ile)-lysidine synthetase</fullName>
        <ecNumber evidence="1">6.3.4.19</ecNumber>
    </recommendedName>
</protein>
<dbReference type="HAMAP" id="MF_01161">
    <property type="entry name" value="tRNA_Ile_lys_synt"/>
    <property type="match status" value="1"/>
</dbReference>
<accession>A0A6C0EG79</accession>
<name>A0A6C0EG79_9ZZZZ</name>
<dbReference type="GO" id="GO:0005524">
    <property type="term" value="F:ATP binding"/>
    <property type="evidence" value="ECO:0007669"/>
    <property type="project" value="UniProtKB-KW"/>
</dbReference>
<dbReference type="PANTHER" id="PTHR43033">
    <property type="entry name" value="TRNA(ILE)-LYSIDINE SYNTHASE-RELATED"/>
    <property type="match status" value="1"/>
</dbReference>
<evidence type="ECO:0000256" key="2">
    <source>
        <dbReference type="ARBA" id="ARBA00022598"/>
    </source>
</evidence>
<evidence type="ECO:0000256" key="1">
    <source>
        <dbReference type="ARBA" id="ARBA00013267"/>
    </source>
</evidence>
<evidence type="ECO:0000259" key="7">
    <source>
        <dbReference type="Pfam" id="PF01171"/>
    </source>
</evidence>
<organism evidence="8">
    <name type="scientific">viral metagenome</name>
    <dbReference type="NCBI Taxonomy" id="1070528"/>
    <lineage>
        <taxon>unclassified sequences</taxon>
        <taxon>metagenomes</taxon>
        <taxon>organismal metagenomes</taxon>
    </lineage>
</organism>
<dbReference type="AlphaFoldDB" id="A0A6C0EG79"/>
<evidence type="ECO:0000313" key="8">
    <source>
        <dbReference type="EMBL" id="QHT28186.1"/>
    </source>
</evidence>
<comment type="catalytic activity">
    <reaction evidence="6">
        <text>cytidine(34) in tRNA(Ile2) + L-lysine + ATP = lysidine(34) in tRNA(Ile2) + AMP + diphosphate + H(+)</text>
        <dbReference type="Rhea" id="RHEA:43744"/>
        <dbReference type="Rhea" id="RHEA-COMP:10625"/>
        <dbReference type="Rhea" id="RHEA-COMP:10670"/>
        <dbReference type="ChEBI" id="CHEBI:15378"/>
        <dbReference type="ChEBI" id="CHEBI:30616"/>
        <dbReference type="ChEBI" id="CHEBI:32551"/>
        <dbReference type="ChEBI" id="CHEBI:33019"/>
        <dbReference type="ChEBI" id="CHEBI:82748"/>
        <dbReference type="ChEBI" id="CHEBI:83665"/>
        <dbReference type="ChEBI" id="CHEBI:456215"/>
        <dbReference type="EC" id="6.3.4.19"/>
    </reaction>
</comment>
<keyword evidence="5" id="KW-0067">ATP-binding</keyword>
<evidence type="ECO:0000256" key="4">
    <source>
        <dbReference type="ARBA" id="ARBA00022741"/>
    </source>
</evidence>